<feature type="region of interest" description="Disordered" evidence="8">
    <location>
        <begin position="361"/>
        <end position="382"/>
    </location>
</feature>
<sequence length="382" mass="41534">MDNPRQITAIQAATILVSTIIGVGVLPLPLFAARGAGTGAPLLTALSALVAFVGLYVITKLGQRFPQQTIIQYSQELIGKWPARLGAVLIIVFFGELTALASREFGEVVVTSVLKKTPLDVTVIVMLLMAALSTRSSVTTFAYIHQFYVPFIMFPGLLIIALSLKNANGLYLQPLWGQDMHQVTRELGTITSLFNGAFVMTMIIPAMRNPPRAVKAAIWGMIIAGGFYVLIVTATVSVFGPEETKLLLWPTLELAKVTSLPANILERLDAAFLAIWVTAVFTTLYSTYYFTIHSISQLLGLKDHKFLSMLLLPFVFTLAMYPQNVIDMYFIISSVGRIGLVLTIAYPLLLLIIALVRKKGGGTGEKQRSAKGGGSDRKPNPA</sequence>
<evidence type="ECO:0000256" key="2">
    <source>
        <dbReference type="ARBA" id="ARBA00007998"/>
    </source>
</evidence>
<dbReference type="NCBIfam" id="TIGR00912">
    <property type="entry name" value="2A0309"/>
    <property type="match status" value="1"/>
</dbReference>
<keyword evidence="6 9" id="KW-1133">Transmembrane helix</keyword>
<evidence type="ECO:0000256" key="3">
    <source>
        <dbReference type="ARBA" id="ARBA00022448"/>
    </source>
</evidence>
<keyword evidence="4" id="KW-0309">Germination</keyword>
<feature type="transmembrane region" description="Helical" evidence="9">
    <location>
        <begin position="187"/>
        <end position="204"/>
    </location>
</feature>
<dbReference type="Proteomes" id="UP000307943">
    <property type="component" value="Unassembled WGS sequence"/>
</dbReference>
<dbReference type="PANTHER" id="PTHR34975:SF2">
    <property type="entry name" value="SPORE GERMINATION PROTEIN A2"/>
    <property type="match status" value="1"/>
</dbReference>
<keyword evidence="7 9" id="KW-0472">Membrane</keyword>
<dbReference type="GO" id="GO:0016020">
    <property type="term" value="C:membrane"/>
    <property type="evidence" value="ECO:0007669"/>
    <property type="project" value="UniProtKB-SubCell"/>
</dbReference>
<evidence type="ECO:0000256" key="5">
    <source>
        <dbReference type="ARBA" id="ARBA00022692"/>
    </source>
</evidence>
<keyword evidence="5 9" id="KW-0812">Transmembrane</keyword>
<dbReference type="InterPro" id="IPR004761">
    <property type="entry name" value="Spore_GerAB"/>
</dbReference>
<evidence type="ECO:0000313" key="11">
    <source>
        <dbReference type="Proteomes" id="UP000307943"/>
    </source>
</evidence>
<dbReference type="OrthoDB" id="2661055at2"/>
<comment type="similarity">
    <text evidence="2">Belongs to the amino acid-polyamine-organocation (APC) superfamily. Spore germination protein (SGP) (TC 2.A.3.9) family.</text>
</comment>
<feature type="transmembrane region" description="Helical" evidence="9">
    <location>
        <begin position="12"/>
        <end position="33"/>
    </location>
</feature>
<dbReference type="PANTHER" id="PTHR34975">
    <property type="entry name" value="SPORE GERMINATION PROTEIN A2"/>
    <property type="match status" value="1"/>
</dbReference>
<dbReference type="AlphaFoldDB" id="A0A5C4SZ49"/>
<evidence type="ECO:0000256" key="7">
    <source>
        <dbReference type="ARBA" id="ARBA00023136"/>
    </source>
</evidence>
<feature type="transmembrane region" description="Helical" evidence="9">
    <location>
        <begin position="304"/>
        <end position="322"/>
    </location>
</feature>
<gene>
    <name evidence="10" type="ORF">FE784_33675</name>
</gene>
<dbReference type="GO" id="GO:0009847">
    <property type="term" value="P:spore germination"/>
    <property type="evidence" value="ECO:0007669"/>
    <property type="project" value="InterPro"/>
</dbReference>
<feature type="transmembrane region" description="Helical" evidence="9">
    <location>
        <begin position="81"/>
        <end position="101"/>
    </location>
</feature>
<dbReference type="Gene3D" id="1.20.1740.10">
    <property type="entry name" value="Amino acid/polyamine transporter I"/>
    <property type="match status" value="1"/>
</dbReference>
<evidence type="ECO:0000256" key="6">
    <source>
        <dbReference type="ARBA" id="ARBA00022989"/>
    </source>
</evidence>
<dbReference type="Pfam" id="PF03845">
    <property type="entry name" value="Spore_permease"/>
    <property type="match status" value="1"/>
</dbReference>
<reference evidence="10 11" key="1">
    <citation type="submission" date="2019-05" db="EMBL/GenBank/DDBJ databases">
        <title>We sequenced the genome of Paenibacillus hemerocallicola KCTC 33185 for further insight into its adaptation and study the phylogeny of Paenibacillus.</title>
        <authorList>
            <person name="Narsing Rao M.P."/>
        </authorList>
    </citation>
    <scope>NUCLEOTIDE SEQUENCE [LARGE SCALE GENOMIC DNA]</scope>
    <source>
        <strain evidence="10 11">KCTC 33185</strain>
    </source>
</reference>
<dbReference type="EMBL" id="VDCQ01000071">
    <property type="protein sequence ID" value="TNJ61840.1"/>
    <property type="molecule type" value="Genomic_DNA"/>
</dbReference>
<feature type="transmembrane region" description="Helical" evidence="9">
    <location>
        <begin position="121"/>
        <end position="138"/>
    </location>
</feature>
<evidence type="ECO:0000256" key="9">
    <source>
        <dbReference type="SAM" id="Phobius"/>
    </source>
</evidence>
<dbReference type="RefSeq" id="WP_139606645.1">
    <property type="nucleotide sequence ID" value="NZ_VDCQ01000071.1"/>
</dbReference>
<evidence type="ECO:0000256" key="1">
    <source>
        <dbReference type="ARBA" id="ARBA00004141"/>
    </source>
</evidence>
<proteinExistence type="inferred from homology"/>
<evidence type="ECO:0000313" key="10">
    <source>
        <dbReference type="EMBL" id="TNJ61840.1"/>
    </source>
</evidence>
<evidence type="ECO:0000256" key="4">
    <source>
        <dbReference type="ARBA" id="ARBA00022544"/>
    </source>
</evidence>
<accession>A0A5C4SZ49</accession>
<comment type="caution">
    <text evidence="10">The sequence shown here is derived from an EMBL/GenBank/DDBJ whole genome shotgun (WGS) entry which is preliminary data.</text>
</comment>
<name>A0A5C4SZ49_9BACL</name>
<keyword evidence="3" id="KW-0813">Transport</keyword>
<protein>
    <submittedName>
        <fullName evidence="10">Spore gernimation protein</fullName>
    </submittedName>
</protein>
<feature type="transmembrane region" description="Helical" evidence="9">
    <location>
        <begin position="270"/>
        <end position="292"/>
    </location>
</feature>
<feature type="transmembrane region" description="Helical" evidence="9">
    <location>
        <begin position="328"/>
        <end position="356"/>
    </location>
</feature>
<feature type="transmembrane region" description="Helical" evidence="9">
    <location>
        <begin position="39"/>
        <end position="61"/>
    </location>
</feature>
<comment type="subcellular location">
    <subcellularLocation>
        <location evidence="1">Membrane</location>
        <topology evidence="1">Multi-pass membrane protein</topology>
    </subcellularLocation>
</comment>
<keyword evidence="11" id="KW-1185">Reference proteome</keyword>
<organism evidence="10 11">
    <name type="scientific">Paenibacillus hemerocallicola</name>
    <dbReference type="NCBI Taxonomy" id="1172614"/>
    <lineage>
        <taxon>Bacteria</taxon>
        <taxon>Bacillati</taxon>
        <taxon>Bacillota</taxon>
        <taxon>Bacilli</taxon>
        <taxon>Bacillales</taxon>
        <taxon>Paenibacillaceae</taxon>
        <taxon>Paenibacillus</taxon>
    </lineage>
</organism>
<evidence type="ECO:0000256" key="8">
    <source>
        <dbReference type="SAM" id="MobiDB-lite"/>
    </source>
</evidence>
<feature type="transmembrane region" description="Helical" evidence="9">
    <location>
        <begin position="216"/>
        <end position="239"/>
    </location>
</feature>
<feature type="transmembrane region" description="Helical" evidence="9">
    <location>
        <begin position="147"/>
        <end position="167"/>
    </location>
</feature>